<sequence length="243" mass="27687">MPAKRLEISLCDPVTQKLVETRITHRQAGCSCLKTVKKRTCDCTCPQPRRNRICHQRQGLVETVLERYALSADQCICNLHRQVNREKISLLYSLPVPRSCWTRHSQQMTPQRPCLCPIHSEGVWRDPFCVTIATRPQPHIHPMSGRAVHRQFWAEEKGSISNPAVGGVQQRSRAVLTVAVVTCSKVRRQIRQSPCRPLTTKQSSLGQNASHEDTYKRITWTTEEQVGCDCILRQHAKLEVCGM</sequence>
<comment type="caution">
    <text evidence="1">The sequence shown here is derived from an EMBL/GenBank/DDBJ whole genome shotgun (WGS) entry which is preliminary data.</text>
</comment>
<evidence type="ECO:0000313" key="1">
    <source>
        <dbReference type="EMBL" id="VEL34769.1"/>
    </source>
</evidence>
<proteinExistence type="predicted"/>
<reference evidence="1" key="1">
    <citation type="submission" date="2018-11" db="EMBL/GenBank/DDBJ databases">
        <authorList>
            <consortium name="Pathogen Informatics"/>
        </authorList>
    </citation>
    <scope>NUCLEOTIDE SEQUENCE</scope>
</reference>
<dbReference type="EMBL" id="CAAALY010248355">
    <property type="protein sequence ID" value="VEL34769.1"/>
    <property type="molecule type" value="Genomic_DNA"/>
</dbReference>
<dbReference type="AlphaFoldDB" id="A0A3S5C4H2"/>
<organism evidence="1 2">
    <name type="scientific">Protopolystoma xenopodis</name>
    <dbReference type="NCBI Taxonomy" id="117903"/>
    <lineage>
        <taxon>Eukaryota</taxon>
        <taxon>Metazoa</taxon>
        <taxon>Spiralia</taxon>
        <taxon>Lophotrochozoa</taxon>
        <taxon>Platyhelminthes</taxon>
        <taxon>Monogenea</taxon>
        <taxon>Polyopisthocotylea</taxon>
        <taxon>Polystomatidea</taxon>
        <taxon>Polystomatidae</taxon>
        <taxon>Protopolystoma</taxon>
    </lineage>
</organism>
<evidence type="ECO:0000313" key="2">
    <source>
        <dbReference type="Proteomes" id="UP000784294"/>
    </source>
</evidence>
<dbReference type="Proteomes" id="UP000784294">
    <property type="component" value="Unassembled WGS sequence"/>
</dbReference>
<name>A0A3S5C4H2_9PLAT</name>
<gene>
    <name evidence="1" type="ORF">PXEA_LOCUS28209</name>
</gene>
<keyword evidence="2" id="KW-1185">Reference proteome</keyword>
<accession>A0A3S5C4H2</accession>
<protein>
    <submittedName>
        <fullName evidence="1">Uncharacterized protein</fullName>
    </submittedName>
</protein>